<dbReference type="GO" id="GO:0016020">
    <property type="term" value="C:membrane"/>
    <property type="evidence" value="ECO:0007669"/>
    <property type="project" value="TreeGrafter"/>
</dbReference>
<dbReference type="SUPFAM" id="SSF53474">
    <property type="entry name" value="alpha/beta-Hydrolases"/>
    <property type="match status" value="1"/>
</dbReference>
<dbReference type="PROSITE" id="PS51257">
    <property type="entry name" value="PROKAR_LIPOPROTEIN"/>
    <property type="match status" value="1"/>
</dbReference>
<protein>
    <submittedName>
        <fullName evidence="2">Alpha/beta hydrolase</fullName>
    </submittedName>
</protein>
<organism evidence="2 3">
    <name type="scientific">Pseudidiomarina gelatinasegens</name>
    <dbReference type="NCBI Taxonomy" id="2487740"/>
    <lineage>
        <taxon>Bacteria</taxon>
        <taxon>Pseudomonadati</taxon>
        <taxon>Pseudomonadota</taxon>
        <taxon>Gammaproteobacteria</taxon>
        <taxon>Alteromonadales</taxon>
        <taxon>Idiomarinaceae</taxon>
        <taxon>Pseudidiomarina</taxon>
    </lineage>
</organism>
<accession>A0A443YYE6</accession>
<dbReference type="PANTHER" id="PTHR43798">
    <property type="entry name" value="MONOACYLGLYCEROL LIPASE"/>
    <property type="match status" value="1"/>
</dbReference>
<dbReference type="GO" id="GO:0016787">
    <property type="term" value="F:hydrolase activity"/>
    <property type="evidence" value="ECO:0007669"/>
    <property type="project" value="UniProtKB-KW"/>
</dbReference>
<feature type="domain" description="Serine aminopeptidase S33" evidence="1">
    <location>
        <begin position="104"/>
        <end position="246"/>
    </location>
</feature>
<dbReference type="Gene3D" id="3.40.50.1820">
    <property type="entry name" value="alpha/beta hydrolase"/>
    <property type="match status" value="1"/>
</dbReference>
<gene>
    <name evidence="2" type="ORF">EGC76_09520</name>
</gene>
<dbReference type="AlphaFoldDB" id="A0A443YYE6"/>
<dbReference type="Proteomes" id="UP000288789">
    <property type="component" value="Unassembled WGS sequence"/>
</dbReference>
<evidence type="ECO:0000259" key="1">
    <source>
        <dbReference type="Pfam" id="PF12146"/>
    </source>
</evidence>
<dbReference type="EMBL" id="RSFE01000007">
    <property type="protein sequence ID" value="RWU09146.1"/>
    <property type="molecule type" value="Genomic_DNA"/>
</dbReference>
<dbReference type="InterPro" id="IPR050266">
    <property type="entry name" value="AB_hydrolase_sf"/>
</dbReference>
<dbReference type="OrthoDB" id="2086224at2"/>
<dbReference type="Pfam" id="PF12146">
    <property type="entry name" value="Hydrolase_4"/>
    <property type="match status" value="1"/>
</dbReference>
<dbReference type="InterPro" id="IPR022742">
    <property type="entry name" value="Hydrolase_4"/>
</dbReference>
<keyword evidence="3" id="KW-1185">Reference proteome</keyword>
<comment type="caution">
    <text evidence="2">The sequence shown here is derived from an EMBL/GenBank/DDBJ whole genome shotgun (WGS) entry which is preliminary data.</text>
</comment>
<keyword evidence="2" id="KW-0378">Hydrolase</keyword>
<name>A0A443YYE6_9GAMM</name>
<dbReference type="InterPro" id="IPR029058">
    <property type="entry name" value="AB_hydrolase_fold"/>
</dbReference>
<dbReference type="PANTHER" id="PTHR43798:SF33">
    <property type="entry name" value="HYDROLASE, PUTATIVE (AFU_ORTHOLOGUE AFUA_2G14860)-RELATED"/>
    <property type="match status" value="1"/>
</dbReference>
<evidence type="ECO:0000313" key="2">
    <source>
        <dbReference type="EMBL" id="RWU09146.1"/>
    </source>
</evidence>
<reference evidence="2 3" key="1">
    <citation type="submission" date="2018-12" db="EMBL/GenBank/DDBJ databases">
        <authorList>
            <person name="Li A."/>
            <person name="Zhang M."/>
            <person name="Zhu H."/>
        </authorList>
    </citation>
    <scope>NUCLEOTIDE SEQUENCE [LARGE SCALE GENOMIC DNA]</scope>
    <source>
        <strain evidence="2 3">R04H25</strain>
    </source>
</reference>
<dbReference type="RefSeq" id="WP_128352764.1">
    <property type="nucleotide sequence ID" value="NZ_RSFE01000007.1"/>
</dbReference>
<sequence>MYRKLCFGLLAVTLLQGCATYVEHKLLNRVEPLGIPANMPEIIAELGGESRQFCMPHLGGCTEYLYGAPIKDETGRSFSFTAVGDDKTIEYKLALDRKQIPEARRGTMVMLHGYGGSKETMFFLADYYRFIGFHVVIPDLKGHGGSSHDTPGFAVEDADMITTLIDSLPARERPHPIYLTGFSMGALAAVHVARQRNDISGMVLLAPMRQFEDAVYEVTKMTYKNTSKIVSEKSIREGVRNALVTKEIDPSSLDLHQVLPPVKVPTLILASDVDPVGPYDYFEALNSRYVTVKLIQDRHHFLMGIMDPKMHEHLYTWLQKQR</sequence>
<proteinExistence type="predicted"/>
<evidence type="ECO:0000313" key="3">
    <source>
        <dbReference type="Proteomes" id="UP000288789"/>
    </source>
</evidence>